<dbReference type="EMBL" id="CAMXCT020001114">
    <property type="protein sequence ID" value="CAL1140293.1"/>
    <property type="molecule type" value="Genomic_DNA"/>
</dbReference>
<dbReference type="Gene3D" id="2.30.29.30">
    <property type="entry name" value="Pleckstrin-homology domain (PH domain)/Phosphotyrosine-binding domain (PTB)"/>
    <property type="match status" value="1"/>
</dbReference>
<evidence type="ECO:0000313" key="3">
    <source>
        <dbReference type="EMBL" id="CAL4774230.1"/>
    </source>
</evidence>
<gene>
    <name evidence="2" type="ORF">C1SCF055_LOCUS14231</name>
</gene>
<reference evidence="3 4" key="2">
    <citation type="submission" date="2024-05" db="EMBL/GenBank/DDBJ databases">
        <authorList>
            <person name="Chen Y."/>
            <person name="Shah S."/>
            <person name="Dougan E. K."/>
            <person name="Thang M."/>
            <person name="Chan C."/>
        </authorList>
    </citation>
    <scope>NUCLEOTIDE SEQUENCE [LARGE SCALE GENOMIC DNA]</scope>
</reference>
<evidence type="ECO:0000313" key="4">
    <source>
        <dbReference type="Proteomes" id="UP001152797"/>
    </source>
</evidence>
<feature type="compositionally biased region" description="Basic and acidic residues" evidence="1">
    <location>
        <begin position="1"/>
        <end position="10"/>
    </location>
</feature>
<feature type="region of interest" description="Disordered" evidence="1">
    <location>
        <begin position="1"/>
        <end position="21"/>
    </location>
</feature>
<accession>A0A9P1CA36</accession>
<dbReference type="AlphaFoldDB" id="A0A9P1CA36"/>
<evidence type="ECO:0000313" key="2">
    <source>
        <dbReference type="EMBL" id="CAI3986918.1"/>
    </source>
</evidence>
<sequence>MSSQELRRQLESLQEATVASPQLFEASEIDEEMGKAALISRLQASEEARLQETRGRELAEAKCALVEQRCRDAVARLEAELLEARAGQMDPTSSGYGAGKDPTVNGESSSPLKEEVQALTEQMDFERKVHDHRRALLERYRLPGKVEMVDRFEDGQLPCYQEPKPLPEVPVNKSSIARSFEAPRSTMATDDEDYNWEGYLERPSHDGSFEKVFVEIRNGQFQVLHNRGSQSLLSGYPLSSMAGAATITSRCARSFEVEWPGKTESFRCVSERRAAQWVEAINSAWHHAAPKSRITGRRVKA</sequence>
<protein>
    <recommendedName>
        <fullName evidence="5">PH domain-containing protein</fullName>
    </recommendedName>
</protein>
<dbReference type="SUPFAM" id="SSF50729">
    <property type="entry name" value="PH domain-like"/>
    <property type="match status" value="1"/>
</dbReference>
<evidence type="ECO:0000256" key="1">
    <source>
        <dbReference type="SAM" id="MobiDB-lite"/>
    </source>
</evidence>
<comment type="caution">
    <text evidence="2">The sequence shown here is derived from an EMBL/GenBank/DDBJ whole genome shotgun (WGS) entry which is preliminary data.</text>
</comment>
<organism evidence="2">
    <name type="scientific">Cladocopium goreaui</name>
    <dbReference type="NCBI Taxonomy" id="2562237"/>
    <lineage>
        <taxon>Eukaryota</taxon>
        <taxon>Sar</taxon>
        <taxon>Alveolata</taxon>
        <taxon>Dinophyceae</taxon>
        <taxon>Suessiales</taxon>
        <taxon>Symbiodiniaceae</taxon>
        <taxon>Cladocopium</taxon>
    </lineage>
</organism>
<dbReference type="Proteomes" id="UP001152797">
    <property type="component" value="Unassembled WGS sequence"/>
</dbReference>
<dbReference type="OrthoDB" id="417003at2759"/>
<reference evidence="2" key="1">
    <citation type="submission" date="2022-10" db="EMBL/GenBank/DDBJ databases">
        <authorList>
            <person name="Chen Y."/>
            <person name="Dougan E. K."/>
            <person name="Chan C."/>
            <person name="Rhodes N."/>
            <person name="Thang M."/>
        </authorList>
    </citation>
    <scope>NUCLEOTIDE SEQUENCE</scope>
</reference>
<name>A0A9P1CA36_9DINO</name>
<dbReference type="InterPro" id="IPR011993">
    <property type="entry name" value="PH-like_dom_sf"/>
</dbReference>
<proteinExistence type="predicted"/>
<feature type="compositionally biased region" description="Polar residues" evidence="1">
    <location>
        <begin position="11"/>
        <end position="20"/>
    </location>
</feature>
<keyword evidence="4" id="KW-1185">Reference proteome</keyword>
<feature type="region of interest" description="Disordered" evidence="1">
    <location>
        <begin position="86"/>
        <end position="110"/>
    </location>
</feature>
<evidence type="ECO:0008006" key="5">
    <source>
        <dbReference type="Google" id="ProtNLM"/>
    </source>
</evidence>
<dbReference type="EMBL" id="CAMXCT010001114">
    <property type="protein sequence ID" value="CAI3986918.1"/>
    <property type="molecule type" value="Genomic_DNA"/>
</dbReference>
<dbReference type="EMBL" id="CAMXCT030001114">
    <property type="protein sequence ID" value="CAL4774230.1"/>
    <property type="molecule type" value="Genomic_DNA"/>
</dbReference>